<proteinExistence type="predicted"/>
<feature type="transmembrane region" description="Helical" evidence="1">
    <location>
        <begin position="84"/>
        <end position="105"/>
    </location>
</feature>
<feature type="domain" description="DUF6533" evidence="2">
    <location>
        <begin position="22"/>
        <end position="64"/>
    </location>
</feature>
<evidence type="ECO:0000259" key="2">
    <source>
        <dbReference type="Pfam" id="PF20151"/>
    </source>
</evidence>
<dbReference type="AlphaFoldDB" id="A0A165P8X7"/>
<reference evidence="3 4" key="1">
    <citation type="journal article" date="2016" name="Mol. Biol. Evol.">
        <title>Comparative Genomics of Early-Diverging Mushroom-Forming Fungi Provides Insights into the Origins of Lignocellulose Decay Capabilities.</title>
        <authorList>
            <person name="Nagy L.G."/>
            <person name="Riley R."/>
            <person name="Tritt A."/>
            <person name="Adam C."/>
            <person name="Daum C."/>
            <person name="Floudas D."/>
            <person name="Sun H."/>
            <person name="Yadav J.S."/>
            <person name="Pangilinan J."/>
            <person name="Larsson K.H."/>
            <person name="Matsuura K."/>
            <person name="Barry K."/>
            <person name="Labutti K."/>
            <person name="Kuo R."/>
            <person name="Ohm R.A."/>
            <person name="Bhattacharya S.S."/>
            <person name="Shirouzu T."/>
            <person name="Yoshinaga Y."/>
            <person name="Martin F.M."/>
            <person name="Grigoriev I.V."/>
            <person name="Hibbett D.S."/>
        </authorList>
    </citation>
    <scope>NUCLEOTIDE SEQUENCE [LARGE SCALE GENOMIC DNA]</scope>
    <source>
        <strain evidence="3 4">L-15889</strain>
    </source>
</reference>
<dbReference type="OrthoDB" id="2753849at2759"/>
<feature type="transmembrane region" description="Helical" evidence="1">
    <location>
        <begin position="54"/>
        <end position="72"/>
    </location>
</feature>
<dbReference type="Proteomes" id="UP000076727">
    <property type="component" value="Unassembled WGS sequence"/>
</dbReference>
<organism evidence="3 4">
    <name type="scientific">Daedalea quercina L-15889</name>
    <dbReference type="NCBI Taxonomy" id="1314783"/>
    <lineage>
        <taxon>Eukaryota</taxon>
        <taxon>Fungi</taxon>
        <taxon>Dikarya</taxon>
        <taxon>Basidiomycota</taxon>
        <taxon>Agaricomycotina</taxon>
        <taxon>Agaricomycetes</taxon>
        <taxon>Polyporales</taxon>
        <taxon>Fomitopsis</taxon>
    </lineage>
</organism>
<name>A0A165P8X7_9APHY</name>
<gene>
    <name evidence="3" type="ORF">DAEQUDRAFT_766688</name>
</gene>
<dbReference type="InterPro" id="IPR045340">
    <property type="entry name" value="DUF6533"/>
</dbReference>
<protein>
    <recommendedName>
        <fullName evidence="2">DUF6533 domain-containing protein</fullName>
    </recommendedName>
</protein>
<accession>A0A165P8X7</accession>
<feature type="transmembrane region" description="Helical" evidence="1">
    <location>
        <begin position="212"/>
        <end position="232"/>
    </location>
</feature>
<feature type="transmembrane region" description="Helical" evidence="1">
    <location>
        <begin position="238"/>
        <end position="256"/>
    </location>
</feature>
<keyword evidence="4" id="KW-1185">Reference proteome</keyword>
<feature type="transmembrane region" description="Helical" evidence="1">
    <location>
        <begin position="117"/>
        <end position="137"/>
    </location>
</feature>
<keyword evidence="1" id="KW-1133">Transmembrane helix</keyword>
<dbReference type="Pfam" id="PF20151">
    <property type="entry name" value="DUF6533"/>
    <property type="match status" value="1"/>
</dbReference>
<keyword evidence="1" id="KW-0472">Membrane</keyword>
<evidence type="ECO:0000313" key="3">
    <source>
        <dbReference type="EMBL" id="KZT67909.1"/>
    </source>
</evidence>
<dbReference type="EMBL" id="KV429071">
    <property type="protein sequence ID" value="KZT67909.1"/>
    <property type="molecule type" value="Genomic_DNA"/>
</dbReference>
<keyword evidence="1" id="KW-0812">Transmembrane</keyword>
<sequence length="350" mass="38400">MSNSAAAEAIADARLKFVTTCIGFASNALIMYEYTLTSSSEVSLFWNRRFTTSLPFFAIRFLLLLTGLFGFASTSRLTNLRDCTASIVFSMFIQFSSMAMVAVVSSMRVHAVGGQRWPVTILTFLVGLVPVGVNVYGGSRALIYFEGGACSYEAASHLLTDPHFALLSRLCSIACDALVVATIWIKTYCVTRVYVRAWTVKQSLLWYLLRDGTMYFIVLLILNIIDILLFYSDGVLDFIHDIILPISLILMSRLLINLHEAAYSRELQTASATPPRPSSSGIETAFEISSVVFEPAMEYGQTAGGGGELDAGCRAAPEHGALATVSEERVCERAAEDIEMVCREARTFSI</sequence>
<evidence type="ECO:0000256" key="1">
    <source>
        <dbReference type="SAM" id="Phobius"/>
    </source>
</evidence>
<evidence type="ECO:0000313" key="4">
    <source>
        <dbReference type="Proteomes" id="UP000076727"/>
    </source>
</evidence>